<name>A0ABR6H6Z6_AMIAI</name>
<keyword evidence="3" id="KW-1185">Reference proteome</keyword>
<sequence>MCNDPRGGEEAMTAPADISDPGRRRPHLRSAIAGAVLLVLPYQAAQAFEFPIDSDGYGQHLRELCLIKARDAMPGTSFSASHRFCSLYFAIPMPLAASCAEALEPCTRRFLSDYFNVRLSRPIDNLTRCDDRGCAVYYNFRDAENLYESATECGFDIGGIARADKQGRFFSLVSVSINRNCLRDG</sequence>
<accession>A0ABR6H6Z6</accession>
<evidence type="ECO:0000256" key="1">
    <source>
        <dbReference type="SAM" id="MobiDB-lite"/>
    </source>
</evidence>
<dbReference type="EMBL" id="JACICB010000008">
    <property type="protein sequence ID" value="MBB3706283.1"/>
    <property type="molecule type" value="Genomic_DNA"/>
</dbReference>
<organism evidence="2 3">
    <name type="scientific">Aminobacter aminovorans</name>
    <name type="common">Chelatobacter heintzii</name>
    <dbReference type="NCBI Taxonomy" id="83263"/>
    <lineage>
        <taxon>Bacteria</taxon>
        <taxon>Pseudomonadati</taxon>
        <taxon>Pseudomonadota</taxon>
        <taxon>Alphaproteobacteria</taxon>
        <taxon>Hyphomicrobiales</taxon>
        <taxon>Phyllobacteriaceae</taxon>
        <taxon>Aminobacter</taxon>
    </lineage>
</organism>
<comment type="caution">
    <text evidence="2">The sequence shown here is derived from an EMBL/GenBank/DDBJ whole genome shotgun (WGS) entry which is preliminary data.</text>
</comment>
<proteinExistence type="predicted"/>
<dbReference type="RefSeq" id="WP_067963488.1">
    <property type="nucleotide sequence ID" value="NZ_CP015005.1"/>
</dbReference>
<evidence type="ECO:0000313" key="3">
    <source>
        <dbReference type="Proteomes" id="UP000577697"/>
    </source>
</evidence>
<gene>
    <name evidence="2" type="ORF">FHS67_002603</name>
</gene>
<dbReference type="Proteomes" id="UP000577697">
    <property type="component" value="Unassembled WGS sequence"/>
</dbReference>
<feature type="region of interest" description="Disordered" evidence="1">
    <location>
        <begin position="1"/>
        <end position="24"/>
    </location>
</feature>
<reference evidence="2 3" key="1">
    <citation type="submission" date="2020-08" db="EMBL/GenBank/DDBJ databases">
        <title>Genomic Encyclopedia of Type Strains, Phase IV (KMG-IV): sequencing the most valuable type-strain genomes for metagenomic binning, comparative biology and taxonomic classification.</title>
        <authorList>
            <person name="Goeker M."/>
        </authorList>
    </citation>
    <scope>NUCLEOTIDE SEQUENCE [LARGE SCALE GENOMIC DNA]</scope>
    <source>
        <strain evidence="2 3">DSM 10368</strain>
    </source>
</reference>
<protein>
    <submittedName>
        <fullName evidence="2">Uncharacterized protein</fullName>
    </submittedName>
</protein>
<evidence type="ECO:0000313" key="2">
    <source>
        <dbReference type="EMBL" id="MBB3706283.1"/>
    </source>
</evidence>